<dbReference type="Gene3D" id="3.40.50.2300">
    <property type="match status" value="2"/>
</dbReference>
<keyword evidence="3" id="KW-1133">Transmembrane helix</keyword>
<dbReference type="OrthoDB" id="425344at2759"/>
<evidence type="ECO:0000256" key="4">
    <source>
        <dbReference type="ARBA" id="ARBA00023136"/>
    </source>
</evidence>
<dbReference type="EMBL" id="OU898285">
    <property type="protein sequence ID" value="CAG9828317.1"/>
    <property type="molecule type" value="Genomic_DNA"/>
</dbReference>
<evidence type="ECO:0000259" key="7">
    <source>
        <dbReference type="Pfam" id="PF01094"/>
    </source>
</evidence>
<comment type="subcellular location">
    <subcellularLocation>
        <location evidence="1">Membrane</location>
    </subcellularLocation>
</comment>
<gene>
    <name evidence="8" type="ORF">DIABBA_LOCUS2244</name>
</gene>
<protein>
    <recommendedName>
        <fullName evidence="7">Receptor ligand binding region domain-containing protein</fullName>
    </recommendedName>
</protein>
<evidence type="ECO:0000256" key="5">
    <source>
        <dbReference type="ARBA" id="ARBA00023180"/>
    </source>
</evidence>
<evidence type="ECO:0000313" key="8">
    <source>
        <dbReference type="EMBL" id="CAG9828317.1"/>
    </source>
</evidence>
<dbReference type="AlphaFoldDB" id="A0A9N9SN38"/>
<organism evidence="8 9">
    <name type="scientific">Diabrotica balteata</name>
    <name type="common">Banded cucumber beetle</name>
    <dbReference type="NCBI Taxonomy" id="107213"/>
    <lineage>
        <taxon>Eukaryota</taxon>
        <taxon>Metazoa</taxon>
        <taxon>Ecdysozoa</taxon>
        <taxon>Arthropoda</taxon>
        <taxon>Hexapoda</taxon>
        <taxon>Insecta</taxon>
        <taxon>Pterygota</taxon>
        <taxon>Neoptera</taxon>
        <taxon>Endopterygota</taxon>
        <taxon>Coleoptera</taxon>
        <taxon>Polyphaga</taxon>
        <taxon>Cucujiformia</taxon>
        <taxon>Chrysomeloidea</taxon>
        <taxon>Chrysomelidae</taxon>
        <taxon>Galerucinae</taxon>
        <taxon>Diabroticina</taxon>
        <taxon>Diabroticites</taxon>
        <taxon>Diabrotica</taxon>
    </lineage>
</organism>
<accession>A0A9N9SN38</accession>
<keyword evidence="9" id="KW-1185">Reference proteome</keyword>
<evidence type="ECO:0000256" key="3">
    <source>
        <dbReference type="ARBA" id="ARBA00022989"/>
    </source>
</evidence>
<sequence length="229" mass="26324">MEKLPQDAIDQAELRCSLTNFLKDLRYNSGSEKPRRKRKLLAAEPGQSVTAPKPSEESSDDDLNKNLELDDSNSDVDINKDEKEVEYFCPSLENITKGKFLLVDFCLVLRKRRNFVISVRRILQAAKRLNASQAFYWVASDGWGKQQKLVEGLEDVAEGAITVELQSNNIPGFDEYMMSLTPERNTRNPWFEQYWEDTFACVLEKNIPLETNYTFNVCSPELRLSQRVG</sequence>
<dbReference type="GO" id="GO:0016020">
    <property type="term" value="C:membrane"/>
    <property type="evidence" value="ECO:0007669"/>
    <property type="project" value="UniProtKB-SubCell"/>
</dbReference>
<evidence type="ECO:0000313" key="9">
    <source>
        <dbReference type="Proteomes" id="UP001153709"/>
    </source>
</evidence>
<evidence type="ECO:0000256" key="6">
    <source>
        <dbReference type="SAM" id="MobiDB-lite"/>
    </source>
</evidence>
<evidence type="ECO:0000256" key="1">
    <source>
        <dbReference type="ARBA" id="ARBA00004370"/>
    </source>
</evidence>
<reference evidence="8" key="1">
    <citation type="submission" date="2022-01" db="EMBL/GenBank/DDBJ databases">
        <authorList>
            <person name="King R."/>
        </authorList>
    </citation>
    <scope>NUCLEOTIDE SEQUENCE</scope>
</reference>
<evidence type="ECO:0000256" key="2">
    <source>
        <dbReference type="ARBA" id="ARBA00022692"/>
    </source>
</evidence>
<feature type="domain" description="Receptor ligand binding region" evidence="7">
    <location>
        <begin position="118"/>
        <end position="189"/>
    </location>
</feature>
<keyword evidence="4" id="KW-0472">Membrane</keyword>
<keyword evidence="5" id="KW-0325">Glycoprotein</keyword>
<dbReference type="Proteomes" id="UP001153709">
    <property type="component" value="Chromosome 10"/>
</dbReference>
<dbReference type="PANTHER" id="PTHR24060">
    <property type="entry name" value="METABOTROPIC GLUTAMATE RECEPTOR"/>
    <property type="match status" value="1"/>
</dbReference>
<feature type="region of interest" description="Disordered" evidence="6">
    <location>
        <begin position="28"/>
        <end position="75"/>
    </location>
</feature>
<dbReference type="SUPFAM" id="SSF53822">
    <property type="entry name" value="Periplasmic binding protein-like I"/>
    <property type="match status" value="1"/>
</dbReference>
<name>A0A9N9SN38_DIABA</name>
<dbReference type="InterPro" id="IPR028082">
    <property type="entry name" value="Peripla_BP_I"/>
</dbReference>
<proteinExistence type="predicted"/>
<dbReference type="InterPro" id="IPR001828">
    <property type="entry name" value="ANF_lig-bd_rcpt"/>
</dbReference>
<keyword evidence="2" id="KW-0812">Transmembrane</keyword>
<dbReference type="InterPro" id="IPR050726">
    <property type="entry name" value="mGluR"/>
</dbReference>
<dbReference type="Pfam" id="PF01094">
    <property type="entry name" value="ANF_receptor"/>
    <property type="match status" value="1"/>
</dbReference>